<protein>
    <recommendedName>
        <fullName evidence="4">phosphoserine transaminase</fullName>
        <ecNumber evidence="4">2.6.1.52</ecNumber>
    </recommendedName>
</protein>
<dbReference type="Pfam" id="PF00266">
    <property type="entry name" value="Aminotran_5"/>
    <property type="match status" value="1"/>
</dbReference>
<dbReference type="InterPro" id="IPR015421">
    <property type="entry name" value="PyrdxlP-dep_Trfase_major"/>
</dbReference>
<dbReference type="STRING" id="133412.A0A1R1Y3I5"/>
<comment type="catalytic activity">
    <reaction evidence="10">
        <text>4-(phosphooxy)-L-threonine + 2-oxoglutarate = (R)-3-hydroxy-2-oxo-4-phosphooxybutanoate + L-glutamate</text>
        <dbReference type="Rhea" id="RHEA:16573"/>
        <dbReference type="ChEBI" id="CHEBI:16810"/>
        <dbReference type="ChEBI" id="CHEBI:29985"/>
        <dbReference type="ChEBI" id="CHEBI:58452"/>
        <dbReference type="ChEBI" id="CHEBI:58538"/>
        <dbReference type="EC" id="2.6.1.52"/>
    </reaction>
</comment>
<comment type="pathway">
    <text evidence="2">Amino-acid biosynthesis; L-serine biosynthesis; L-serine from 3-phospho-D-glycerate: step 2/3.</text>
</comment>
<dbReference type="PANTHER" id="PTHR43247">
    <property type="entry name" value="PHOSPHOSERINE AMINOTRANSFERASE"/>
    <property type="match status" value="1"/>
</dbReference>
<dbReference type="GO" id="GO:0004648">
    <property type="term" value="F:O-phospho-L-serine:2-oxoglutarate aminotransferase activity"/>
    <property type="evidence" value="ECO:0007669"/>
    <property type="project" value="UniProtKB-EC"/>
</dbReference>
<dbReference type="FunFam" id="3.90.1150.10:FF:000006">
    <property type="entry name" value="Phosphoserine aminotransferase"/>
    <property type="match status" value="1"/>
</dbReference>
<evidence type="ECO:0000256" key="8">
    <source>
        <dbReference type="ARBA" id="ARBA00022898"/>
    </source>
</evidence>
<evidence type="ECO:0000313" key="14">
    <source>
        <dbReference type="EMBL" id="OMJ21541.1"/>
    </source>
</evidence>
<evidence type="ECO:0000256" key="3">
    <source>
        <dbReference type="ARBA" id="ARBA00006904"/>
    </source>
</evidence>
<evidence type="ECO:0000256" key="4">
    <source>
        <dbReference type="ARBA" id="ARBA00013030"/>
    </source>
</evidence>
<accession>A0A1R1Y3I5</accession>
<evidence type="ECO:0000256" key="10">
    <source>
        <dbReference type="ARBA" id="ARBA00047630"/>
    </source>
</evidence>
<dbReference type="InterPro" id="IPR020578">
    <property type="entry name" value="Aminotrans_V_PyrdxlP_BS"/>
</dbReference>
<dbReference type="GO" id="GO:0006564">
    <property type="term" value="P:L-serine biosynthetic process"/>
    <property type="evidence" value="ECO:0007669"/>
    <property type="project" value="UniProtKB-KW"/>
</dbReference>
<keyword evidence="8" id="KW-0663">Pyridoxal phosphate</keyword>
<dbReference type="Gene3D" id="3.90.1150.10">
    <property type="entry name" value="Aspartate Aminotransferase, domain 1"/>
    <property type="match status" value="1"/>
</dbReference>
<dbReference type="EMBL" id="LSSN01000972">
    <property type="protein sequence ID" value="OMJ21541.1"/>
    <property type="molecule type" value="Genomic_DNA"/>
</dbReference>
<feature type="domain" description="Aminotransferase class V" evidence="13">
    <location>
        <begin position="11"/>
        <end position="385"/>
    </location>
</feature>
<dbReference type="FunFam" id="3.40.640.10:FF:000010">
    <property type="entry name" value="Phosphoserine aminotransferase"/>
    <property type="match status" value="1"/>
</dbReference>
<evidence type="ECO:0000256" key="6">
    <source>
        <dbReference type="ARBA" id="ARBA00022605"/>
    </source>
</evidence>
<gene>
    <name evidence="14" type="ORF">AYI70_g3431</name>
</gene>
<dbReference type="NCBIfam" id="NF003764">
    <property type="entry name" value="PRK05355.1"/>
    <property type="match status" value="1"/>
</dbReference>
<dbReference type="InterPro" id="IPR022278">
    <property type="entry name" value="Pser_aminoTfrase"/>
</dbReference>
<dbReference type="GO" id="GO:0005737">
    <property type="term" value="C:cytoplasm"/>
    <property type="evidence" value="ECO:0007669"/>
    <property type="project" value="TreeGrafter"/>
</dbReference>
<evidence type="ECO:0000256" key="11">
    <source>
        <dbReference type="ARBA" id="ARBA00049007"/>
    </source>
</evidence>
<dbReference type="UniPathway" id="UPA00135">
    <property type="reaction ID" value="UER00197"/>
</dbReference>
<dbReference type="InterPro" id="IPR000192">
    <property type="entry name" value="Aminotrans_V_dom"/>
</dbReference>
<sequence>MPEQSSPFRVNNFSAGPSSIPLEVLETVQKEFLNYNNTGMSVVEMSHRSKEFTRIFKEAEDDFRSLLDIPDNYHVLFMQGGGTSQFAATFLNLNASKVINEKQAKSSKPLKCGYIVGGVWSKQAKDECLRLGGNVHIIADCQDKETGKYTSVPPVSSWDIPPSDELAYVYYCDNETIGGLEFNSDSVFPHFDSSIPIVCDISSNALTRKIDVSKFGIIYAGAQKNMGPSGLTTVIVRKDLVEKFSAENRSAIPSHNFPSTLDYSFFVNGGFMPHTPTTFSIYVCGLYFKYILNNGGVSQMNNLCIQKSNMFYELIDSNPDFFVNPIDKKYRSRVNCVFTLKDSSFEKEFLDQATKHGFFEIKGHRSVGGFRASFYNAISVEQVSSFVSFMSDFIKNHS</sequence>
<proteinExistence type="inferred from homology"/>
<keyword evidence="7 14" id="KW-0808">Transferase</keyword>
<keyword evidence="5 14" id="KW-0032">Aminotransferase</keyword>
<keyword evidence="9" id="KW-0718">Serine biosynthesis</keyword>
<evidence type="ECO:0000256" key="2">
    <source>
        <dbReference type="ARBA" id="ARBA00005099"/>
    </source>
</evidence>
<evidence type="ECO:0000256" key="7">
    <source>
        <dbReference type="ARBA" id="ARBA00022679"/>
    </source>
</evidence>
<dbReference type="PIRSF" id="PIRSF000525">
    <property type="entry name" value="SerC"/>
    <property type="match status" value="1"/>
</dbReference>
<comment type="similarity">
    <text evidence="3">Belongs to the class-V pyridoxal-phosphate-dependent aminotransferase family. SerC subfamily.</text>
</comment>
<reference evidence="14 15" key="1">
    <citation type="submission" date="2017-01" db="EMBL/GenBank/DDBJ databases">
        <authorList>
            <person name="Mah S.A."/>
            <person name="Swanson W.J."/>
            <person name="Moy G.W."/>
            <person name="Vacquier V.D."/>
        </authorList>
    </citation>
    <scope>NUCLEOTIDE SEQUENCE [LARGE SCALE GENOMIC DNA]</scope>
    <source>
        <strain evidence="14 15">GSMNP</strain>
    </source>
</reference>
<dbReference type="AlphaFoldDB" id="A0A1R1Y3I5"/>
<evidence type="ECO:0000256" key="9">
    <source>
        <dbReference type="ARBA" id="ARBA00023299"/>
    </source>
</evidence>
<evidence type="ECO:0000256" key="1">
    <source>
        <dbReference type="ARBA" id="ARBA00001933"/>
    </source>
</evidence>
<comment type="cofactor">
    <cofactor evidence="1 12">
        <name>pyridoxal 5'-phosphate</name>
        <dbReference type="ChEBI" id="CHEBI:597326"/>
    </cofactor>
</comment>
<evidence type="ECO:0000259" key="13">
    <source>
        <dbReference type="Pfam" id="PF00266"/>
    </source>
</evidence>
<organism evidence="14 15">
    <name type="scientific">Smittium culicis</name>
    <dbReference type="NCBI Taxonomy" id="133412"/>
    <lineage>
        <taxon>Eukaryota</taxon>
        <taxon>Fungi</taxon>
        <taxon>Fungi incertae sedis</taxon>
        <taxon>Zoopagomycota</taxon>
        <taxon>Kickxellomycotina</taxon>
        <taxon>Harpellomycetes</taxon>
        <taxon>Harpellales</taxon>
        <taxon>Legeriomycetaceae</taxon>
        <taxon>Smittium</taxon>
    </lineage>
</organism>
<dbReference type="PANTHER" id="PTHR43247:SF1">
    <property type="entry name" value="PHOSPHOSERINE AMINOTRANSFERASE"/>
    <property type="match status" value="1"/>
</dbReference>
<dbReference type="InterPro" id="IPR015422">
    <property type="entry name" value="PyrdxlP-dep_Trfase_small"/>
</dbReference>
<name>A0A1R1Y3I5_9FUNG</name>
<comment type="caution">
    <text evidence="14">The sequence shown here is derived from an EMBL/GenBank/DDBJ whole genome shotgun (WGS) entry which is preliminary data.</text>
</comment>
<dbReference type="Proteomes" id="UP000187283">
    <property type="component" value="Unassembled WGS sequence"/>
</dbReference>
<evidence type="ECO:0000256" key="12">
    <source>
        <dbReference type="RuleBase" id="RU004504"/>
    </source>
</evidence>
<dbReference type="PROSITE" id="PS00595">
    <property type="entry name" value="AA_TRANSFER_CLASS_5"/>
    <property type="match status" value="1"/>
</dbReference>
<evidence type="ECO:0000256" key="5">
    <source>
        <dbReference type="ARBA" id="ARBA00022576"/>
    </source>
</evidence>
<dbReference type="EC" id="2.6.1.52" evidence="4"/>
<comment type="catalytic activity">
    <reaction evidence="11">
        <text>O-phospho-L-serine + 2-oxoglutarate = 3-phosphooxypyruvate + L-glutamate</text>
        <dbReference type="Rhea" id="RHEA:14329"/>
        <dbReference type="ChEBI" id="CHEBI:16810"/>
        <dbReference type="ChEBI" id="CHEBI:18110"/>
        <dbReference type="ChEBI" id="CHEBI:29985"/>
        <dbReference type="ChEBI" id="CHEBI:57524"/>
        <dbReference type="EC" id="2.6.1.52"/>
    </reaction>
</comment>
<keyword evidence="6" id="KW-0028">Amino-acid biosynthesis</keyword>
<dbReference type="OrthoDB" id="1703350at2759"/>
<dbReference type="Gene3D" id="3.40.640.10">
    <property type="entry name" value="Type I PLP-dependent aspartate aminotransferase-like (Major domain)"/>
    <property type="match status" value="1"/>
</dbReference>
<dbReference type="GO" id="GO:0030170">
    <property type="term" value="F:pyridoxal phosphate binding"/>
    <property type="evidence" value="ECO:0007669"/>
    <property type="project" value="TreeGrafter"/>
</dbReference>
<keyword evidence="15" id="KW-1185">Reference proteome</keyword>
<dbReference type="HAMAP" id="MF_00160">
    <property type="entry name" value="SerC_aminotrans_5"/>
    <property type="match status" value="1"/>
</dbReference>
<dbReference type="InterPro" id="IPR015424">
    <property type="entry name" value="PyrdxlP-dep_Trfase"/>
</dbReference>
<dbReference type="SUPFAM" id="SSF53383">
    <property type="entry name" value="PLP-dependent transferases"/>
    <property type="match status" value="1"/>
</dbReference>
<evidence type="ECO:0000313" key="15">
    <source>
        <dbReference type="Proteomes" id="UP000187283"/>
    </source>
</evidence>